<feature type="domain" description="Radical SAM core" evidence="7">
    <location>
        <begin position="1"/>
        <end position="245"/>
    </location>
</feature>
<organism evidence="8 9">
    <name type="scientific">Clostridium perfringens (strain ATCC 13124 / DSM 756 / JCM 1290 / NCIMB 6125 / NCTC 8237 / Type A)</name>
    <dbReference type="NCBI Taxonomy" id="195103"/>
    <lineage>
        <taxon>Bacteria</taxon>
        <taxon>Bacillati</taxon>
        <taxon>Bacillota</taxon>
        <taxon>Clostridia</taxon>
        <taxon>Eubacteriales</taxon>
        <taxon>Clostridiaceae</taxon>
        <taxon>Clostridium</taxon>
    </lineage>
</organism>
<reference evidence="8 9" key="1">
    <citation type="journal article" date="2006" name="Genome Res.">
        <title>Skewed genomic variability in strains of the toxigenic bacterial pathogen, Clostridium perfringens.</title>
        <authorList>
            <person name="Myers G.S."/>
            <person name="Rasko D.A."/>
            <person name="Cheung J.K."/>
            <person name="Ravel J."/>
            <person name="Seshadri R."/>
            <person name="Deboy R.T."/>
            <person name="Ren Q."/>
            <person name="Varga J."/>
            <person name="Awad M.M."/>
            <person name="Brinkac L.M."/>
            <person name="Daugherty S.C."/>
            <person name="Haft D.H."/>
            <person name="Dodson R.J."/>
            <person name="Madupu R."/>
            <person name="Nelson W.C."/>
            <person name="Rosovitz M.J."/>
            <person name="Sullivan S.A."/>
            <person name="Khouri H."/>
            <person name="Dimitrov G.I."/>
            <person name="Watkins K.L."/>
            <person name="Mulligan S."/>
            <person name="Benton J."/>
            <person name="Radune D."/>
            <person name="Fisher D.J."/>
            <person name="Atkins H.S."/>
            <person name="Hiscox T."/>
            <person name="Jost B.H."/>
            <person name="Billington S.J."/>
            <person name="Songer J.G."/>
            <person name="McClane B.A."/>
            <person name="Titball R.W."/>
            <person name="Rood J.I."/>
            <person name="Melville S.B."/>
            <person name="Paulsen I.T."/>
        </authorList>
    </citation>
    <scope>NUCLEOTIDE SEQUENCE [LARGE SCALE GENOMIC DNA]</scope>
    <source>
        <strain evidence="9">ATCC 13124 / DSM 756 / JCM 1290 / NCIMB 6125 / NCTC 8237 / S 107 / Type A</strain>
    </source>
</reference>
<proteinExistence type="predicted"/>
<dbReference type="Pfam" id="PF04055">
    <property type="entry name" value="Radical_SAM"/>
    <property type="match status" value="1"/>
</dbReference>
<evidence type="ECO:0000313" key="9">
    <source>
        <dbReference type="Proteomes" id="UP000001823"/>
    </source>
</evidence>
<accession>A0A0H2YTQ2</accession>
<keyword evidence="2" id="KW-0004">4Fe-4S</keyword>
<dbReference type="SFLD" id="SFLDS00029">
    <property type="entry name" value="Radical_SAM"/>
    <property type="match status" value="1"/>
</dbReference>
<evidence type="ECO:0000256" key="6">
    <source>
        <dbReference type="ARBA" id="ARBA00023014"/>
    </source>
</evidence>
<keyword evidence="3" id="KW-0949">S-adenosyl-L-methionine</keyword>
<dbReference type="PROSITE" id="PS51918">
    <property type="entry name" value="RADICAL_SAM"/>
    <property type="match status" value="1"/>
</dbReference>
<dbReference type="STRING" id="195103.CPF_1971"/>
<dbReference type="InterPro" id="IPR007197">
    <property type="entry name" value="rSAM"/>
</dbReference>
<dbReference type="GO" id="GO:0005737">
    <property type="term" value="C:cytoplasm"/>
    <property type="evidence" value="ECO:0007669"/>
    <property type="project" value="TreeGrafter"/>
</dbReference>
<dbReference type="HOGENOM" id="CLU_057482_0_0_9"/>
<keyword evidence="5" id="KW-0408">Iron</keyword>
<gene>
    <name evidence="8" type="ordered locus">CPF_1971</name>
</gene>
<evidence type="ECO:0000256" key="2">
    <source>
        <dbReference type="ARBA" id="ARBA00022485"/>
    </source>
</evidence>
<evidence type="ECO:0000256" key="5">
    <source>
        <dbReference type="ARBA" id="ARBA00023004"/>
    </source>
</evidence>
<dbReference type="AlphaFoldDB" id="A0A0H2YTQ2"/>
<dbReference type="EMBL" id="CP000246">
    <property type="protein sequence ID" value="ABG84415.1"/>
    <property type="molecule type" value="Genomic_DNA"/>
</dbReference>
<dbReference type="InterPro" id="IPR058240">
    <property type="entry name" value="rSAM_sf"/>
</dbReference>
<keyword evidence="4" id="KW-0479">Metal-binding</keyword>
<name>A0A0H2YTQ2_CLOP1</name>
<dbReference type="SFLD" id="SFLDG01082">
    <property type="entry name" value="B12-binding_domain_containing"/>
    <property type="match status" value="1"/>
</dbReference>
<dbReference type="SFLD" id="SFLDG01086">
    <property type="entry name" value="elongater_protein-like"/>
    <property type="match status" value="1"/>
</dbReference>
<dbReference type="InterPro" id="IPR039661">
    <property type="entry name" value="ELP3"/>
</dbReference>
<dbReference type="GO" id="GO:0051539">
    <property type="term" value="F:4 iron, 4 sulfur cluster binding"/>
    <property type="evidence" value="ECO:0007669"/>
    <property type="project" value="UniProtKB-KW"/>
</dbReference>
<dbReference type="Gene3D" id="3.80.30.20">
    <property type="entry name" value="tm_1862 like domain"/>
    <property type="match status" value="1"/>
</dbReference>
<dbReference type="InterPro" id="IPR032432">
    <property type="entry name" value="Radical_SAM_C"/>
</dbReference>
<dbReference type="PaxDb" id="195103-CPF_1971"/>
<comment type="cofactor">
    <cofactor evidence="1">
        <name>[4Fe-4S] cluster</name>
        <dbReference type="ChEBI" id="CHEBI:49883"/>
    </cofactor>
</comment>
<dbReference type="PANTHER" id="PTHR11135:SF0">
    <property type="entry name" value="ELONGATOR COMPLEX PROTEIN 3"/>
    <property type="match status" value="1"/>
</dbReference>
<evidence type="ECO:0000256" key="4">
    <source>
        <dbReference type="ARBA" id="ARBA00022723"/>
    </source>
</evidence>
<dbReference type="RefSeq" id="WP_003458439.1">
    <property type="nucleotide sequence ID" value="NC_008261.1"/>
</dbReference>
<dbReference type="SMART" id="SM00729">
    <property type="entry name" value="Elp3"/>
    <property type="match status" value="1"/>
</dbReference>
<dbReference type="KEGG" id="cpf:CPF_1971"/>
<keyword evidence="6" id="KW-0411">Iron-sulfur</keyword>
<evidence type="ECO:0000256" key="1">
    <source>
        <dbReference type="ARBA" id="ARBA00001966"/>
    </source>
</evidence>
<dbReference type="InterPro" id="IPR023404">
    <property type="entry name" value="rSAM_horseshoe"/>
</dbReference>
<dbReference type="Pfam" id="PF16199">
    <property type="entry name" value="Radical_SAM_C"/>
    <property type="match status" value="1"/>
</dbReference>
<protein>
    <submittedName>
        <fullName evidence="8">Radical SAM domain protein</fullName>
    </submittedName>
</protein>
<dbReference type="GO" id="GO:0046872">
    <property type="term" value="F:metal ion binding"/>
    <property type="evidence" value="ECO:0007669"/>
    <property type="project" value="UniProtKB-KW"/>
</dbReference>
<dbReference type="FunFam" id="3.80.30.20:FF:000016">
    <property type="entry name" value="Oxygen-independent coproporphyrinogen III oxidase"/>
    <property type="match status" value="1"/>
</dbReference>
<dbReference type="PANTHER" id="PTHR11135">
    <property type="entry name" value="HISTONE ACETYLTRANSFERASE-RELATED"/>
    <property type="match status" value="1"/>
</dbReference>
<dbReference type="GO" id="GO:0003824">
    <property type="term" value="F:catalytic activity"/>
    <property type="evidence" value="ECO:0007669"/>
    <property type="project" value="InterPro"/>
</dbReference>
<sequence length="357" mass="41156">MGKRHYIIPIFVPHEGCPHDCVFCNQGKITGENKEIILGPKYKQENKVNSDFVRKTIEEYIETIGEGDRILEVSFFGGTFTAIDINKQRELLAVAKEYKDKKIIDYIRLSTRPDYIDEFILDHLKSYKVDIIELGVQSLDKEVLHKSGRGHGYDEVLKASKLIKEYGFTLGHQIMVGLPEDTFEKDIETTRESIKMKPDICRIYPALTVKNTPMEDMYLEGTYKPYTLEEAVYISAKLYNMYKENNIQVIRIGLQPTDNIALGKDIVDGPFHPAFRELVESSIINENIYNILKDKSGEVTIRISNKSVSKLYADKKRYFNELKDKAQNCNLKVKVDNSMEVDKINIEVESKVYKIDL</sequence>
<dbReference type="CDD" id="cd01335">
    <property type="entry name" value="Radical_SAM"/>
    <property type="match status" value="1"/>
</dbReference>
<evidence type="ECO:0000313" key="8">
    <source>
        <dbReference type="EMBL" id="ABG84415.1"/>
    </source>
</evidence>
<dbReference type="eggNOG" id="COG1243">
    <property type="taxonomic scope" value="Bacteria"/>
</dbReference>
<keyword evidence="9" id="KW-1185">Reference proteome</keyword>
<dbReference type="GeneID" id="93001745"/>
<evidence type="ECO:0000259" key="7">
    <source>
        <dbReference type="PROSITE" id="PS51918"/>
    </source>
</evidence>
<dbReference type="SUPFAM" id="SSF102114">
    <property type="entry name" value="Radical SAM enzymes"/>
    <property type="match status" value="1"/>
</dbReference>
<dbReference type="GO" id="GO:0002926">
    <property type="term" value="P:tRNA wobble base 5-methoxycarbonylmethyl-2-thiouridinylation"/>
    <property type="evidence" value="ECO:0007669"/>
    <property type="project" value="TreeGrafter"/>
</dbReference>
<dbReference type="InterPro" id="IPR006638">
    <property type="entry name" value="Elp3/MiaA/NifB-like_rSAM"/>
</dbReference>
<evidence type="ECO:0000256" key="3">
    <source>
        <dbReference type="ARBA" id="ARBA00022691"/>
    </source>
</evidence>
<dbReference type="Proteomes" id="UP000001823">
    <property type="component" value="Chromosome"/>
</dbReference>